<dbReference type="AlphaFoldDB" id="W7XEK0"/>
<proteinExistence type="predicted"/>
<feature type="domain" description="NPHP4 Ig-like" evidence="1">
    <location>
        <begin position="43"/>
        <end position="122"/>
    </location>
</feature>
<organism evidence="2 3">
    <name type="scientific">Tetrahymena thermophila (strain SB210)</name>
    <dbReference type="NCBI Taxonomy" id="312017"/>
    <lineage>
        <taxon>Eukaryota</taxon>
        <taxon>Sar</taxon>
        <taxon>Alveolata</taxon>
        <taxon>Ciliophora</taxon>
        <taxon>Intramacronucleata</taxon>
        <taxon>Oligohymenophorea</taxon>
        <taxon>Hymenostomatida</taxon>
        <taxon>Tetrahymenina</taxon>
        <taxon>Tetrahymenidae</taxon>
        <taxon>Tetrahymena</taxon>
    </lineage>
</organism>
<protein>
    <recommendedName>
        <fullName evidence="1">NPHP4 Ig-like domain-containing protein</fullName>
    </recommendedName>
</protein>
<dbReference type="KEGG" id="tet:TTHERM_000569319"/>
<reference evidence="3" key="1">
    <citation type="journal article" date="2006" name="PLoS Biol.">
        <title>Macronuclear genome sequence of the ciliate Tetrahymena thermophila, a model eukaryote.</title>
        <authorList>
            <person name="Eisen J.A."/>
            <person name="Coyne R.S."/>
            <person name="Wu M."/>
            <person name="Wu D."/>
            <person name="Thiagarajan M."/>
            <person name="Wortman J.R."/>
            <person name="Badger J.H."/>
            <person name="Ren Q."/>
            <person name="Amedeo P."/>
            <person name="Jones K.M."/>
            <person name="Tallon L.J."/>
            <person name="Delcher A.L."/>
            <person name="Salzberg S.L."/>
            <person name="Silva J.C."/>
            <person name="Haas B.J."/>
            <person name="Majoros W.H."/>
            <person name="Farzad M."/>
            <person name="Carlton J.M."/>
            <person name="Smith R.K. Jr."/>
            <person name="Garg J."/>
            <person name="Pearlman R.E."/>
            <person name="Karrer K.M."/>
            <person name="Sun L."/>
            <person name="Manning G."/>
            <person name="Elde N.C."/>
            <person name="Turkewitz A.P."/>
            <person name="Asai D.J."/>
            <person name="Wilkes D.E."/>
            <person name="Wang Y."/>
            <person name="Cai H."/>
            <person name="Collins K."/>
            <person name="Stewart B.A."/>
            <person name="Lee S.R."/>
            <person name="Wilamowska K."/>
            <person name="Weinberg Z."/>
            <person name="Ruzzo W.L."/>
            <person name="Wloga D."/>
            <person name="Gaertig J."/>
            <person name="Frankel J."/>
            <person name="Tsao C.-C."/>
            <person name="Gorovsky M.A."/>
            <person name="Keeling P.J."/>
            <person name="Waller R.F."/>
            <person name="Patron N.J."/>
            <person name="Cherry J.M."/>
            <person name="Stover N.A."/>
            <person name="Krieger C.J."/>
            <person name="del Toro C."/>
            <person name="Ryder H.F."/>
            <person name="Williamson S.C."/>
            <person name="Barbeau R.A."/>
            <person name="Hamilton E.P."/>
            <person name="Orias E."/>
        </authorList>
    </citation>
    <scope>NUCLEOTIDE SEQUENCE [LARGE SCALE GENOMIC DNA]</scope>
    <source>
        <strain evidence="3">SB210</strain>
    </source>
</reference>
<sequence>MSRISKEIEDEESIVIGEEESMRLSYLSNLEQEFYNKPYKEYSIQLKRGTIVHKRIKYTNVHKRVLLLKAITDQPNLIQFKSQNNSGMIIELNQSDYLRLKFTPPNNPCIIIARIALLDHLDTNQVANSQEDKSQYAINNLKQKMLEGLEFRVEII</sequence>
<dbReference type="Proteomes" id="UP000009168">
    <property type="component" value="Unassembled WGS sequence"/>
</dbReference>
<dbReference type="Pfam" id="PF26187">
    <property type="entry name" value="Ig_NPHP4_4th"/>
    <property type="match status" value="1"/>
</dbReference>
<dbReference type="GeneID" id="24439618"/>
<evidence type="ECO:0000259" key="1">
    <source>
        <dbReference type="Pfam" id="PF26187"/>
    </source>
</evidence>
<evidence type="ECO:0000313" key="3">
    <source>
        <dbReference type="Proteomes" id="UP000009168"/>
    </source>
</evidence>
<evidence type="ECO:0000313" key="2">
    <source>
        <dbReference type="EMBL" id="EWS72291.1"/>
    </source>
</evidence>
<gene>
    <name evidence="2" type="ORF">TTHERM_000569319</name>
</gene>
<dbReference type="InterPro" id="IPR058685">
    <property type="entry name" value="Ig_NPHP4_4th"/>
</dbReference>
<dbReference type="RefSeq" id="XP_012655231.1">
    <property type="nucleotide sequence ID" value="XM_012799777.1"/>
</dbReference>
<keyword evidence="3" id="KW-1185">Reference proteome</keyword>
<dbReference type="EMBL" id="GG662498">
    <property type="protein sequence ID" value="EWS72291.1"/>
    <property type="molecule type" value="Genomic_DNA"/>
</dbReference>
<name>W7XEK0_TETTS</name>
<dbReference type="InParanoid" id="W7XEK0"/>
<accession>W7XEK0</accession>